<gene>
    <name evidence="1" type="ORF">HGRIS_008848</name>
</gene>
<dbReference type="EMBL" id="JASNQZ010000012">
    <property type="protein sequence ID" value="KAL0948714.1"/>
    <property type="molecule type" value="Genomic_DNA"/>
</dbReference>
<organism evidence="1 2">
    <name type="scientific">Hohenbuehelia grisea</name>
    <dbReference type="NCBI Taxonomy" id="104357"/>
    <lineage>
        <taxon>Eukaryota</taxon>
        <taxon>Fungi</taxon>
        <taxon>Dikarya</taxon>
        <taxon>Basidiomycota</taxon>
        <taxon>Agaricomycotina</taxon>
        <taxon>Agaricomycetes</taxon>
        <taxon>Agaricomycetidae</taxon>
        <taxon>Agaricales</taxon>
        <taxon>Pleurotineae</taxon>
        <taxon>Pleurotaceae</taxon>
        <taxon>Hohenbuehelia</taxon>
    </lineage>
</organism>
<keyword evidence="2" id="KW-1185">Reference proteome</keyword>
<protein>
    <submittedName>
        <fullName evidence="1">Uncharacterized protein</fullName>
    </submittedName>
</protein>
<evidence type="ECO:0000313" key="2">
    <source>
        <dbReference type="Proteomes" id="UP001556367"/>
    </source>
</evidence>
<proteinExistence type="predicted"/>
<name>A0ABR3IZH1_9AGAR</name>
<reference evidence="2" key="1">
    <citation type="submission" date="2024-06" db="EMBL/GenBank/DDBJ databases">
        <title>Multi-omics analyses provide insights into the biosynthesis of the anticancer antibiotic pleurotin in Hohenbuehelia grisea.</title>
        <authorList>
            <person name="Weaver J.A."/>
            <person name="Alberti F."/>
        </authorList>
    </citation>
    <scope>NUCLEOTIDE SEQUENCE [LARGE SCALE GENOMIC DNA]</scope>
    <source>
        <strain evidence="2">T-177</strain>
    </source>
</reference>
<comment type="caution">
    <text evidence="1">The sequence shown here is derived from an EMBL/GenBank/DDBJ whole genome shotgun (WGS) entry which is preliminary data.</text>
</comment>
<accession>A0ABR3IZH1</accession>
<evidence type="ECO:0000313" key="1">
    <source>
        <dbReference type="EMBL" id="KAL0948714.1"/>
    </source>
</evidence>
<dbReference type="Proteomes" id="UP001556367">
    <property type="component" value="Unassembled WGS sequence"/>
</dbReference>
<sequence length="150" mass="16708">MTTQDLLLKASILLWEFNARMLTRAGSDIAGESDSFVISLRSTAAKLNTFAGTTLRGLKDNMASATATNMEMLDLIQDITMYILNTSVNLASLLKAYREAVRIMLPDGSVNARRHLRTTTPPVTPTNAELNERYDDHWLEDTLVETVTEE</sequence>